<evidence type="ECO:0000259" key="3">
    <source>
        <dbReference type="Pfam" id="PF00588"/>
    </source>
</evidence>
<keyword evidence="2 4" id="KW-0808">Transferase</keyword>
<reference evidence="4 5" key="1">
    <citation type="submission" date="2018-09" db="EMBL/GenBank/DDBJ databases">
        <title>Marinorhizobium profundi gen. nov., sp. nov., isolated from a deep-sea sediment sample from the New Britain Trench and proposal of Marinorhizobiaceae fam. nov. in the order Rhizobiales of the class Alphaproteobacteria.</title>
        <authorList>
            <person name="Cao J."/>
        </authorList>
    </citation>
    <scope>NUCLEOTIDE SEQUENCE [LARGE SCALE GENOMIC DNA]</scope>
    <source>
        <strain evidence="4 5">WS11</strain>
    </source>
</reference>
<organism evidence="4 5">
    <name type="scientific">Georhizobium profundi</name>
    <dbReference type="NCBI Taxonomy" id="2341112"/>
    <lineage>
        <taxon>Bacteria</taxon>
        <taxon>Pseudomonadati</taxon>
        <taxon>Pseudomonadota</taxon>
        <taxon>Alphaproteobacteria</taxon>
        <taxon>Hyphomicrobiales</taxon>
        <taxon>Rhizobiaceae</taxon>
        <taxon>Georhizobium</taxon>
    </lineage>
</organism>
<dbReference type="GO" id="GO:0006396">
    <property type="term" value="P:RNA processing"/>
    <property type="evidence" value="ECO:0007669"/>
    <property type="project" value="InterPro"/>
</dbReference>
<dbReference type="InterPro" id="IPR051259">
    <property type="entry name" value="rRNA_Methyltransferase"/>
</dbReference>
<name>A0A3S9B817_9HYPH</name>
<dbReference type="GO" id="GO:0032259">
    <property type="term" value="P:methylation"/>
    <property type="evidence" value="ECO:0007669"/>
    <property type="project" value="UniProtKB-KW"/>
</dbReference>
<dbReference type="GO" id="GO:0008173">
    <property type="term" value="F:RNA methyltransferase activity"/>
    <property type="evidence" value="ECO:0007669"/>
    <property type="project" value="InterPro"/>
</dbReference>
<accession>A0A3S9B817</accession>
<dbReference type="InterPro" id="IPR029028">
    <property type="entry name" value="Alpha/beta_knot_MTases"/>
</dbReference>
<dbReference type="SUPFAM" id="SSF75217">
    <property type="entry name" value="alpha/beta knot"/>
    <property type="match status" value="1"/>
</dbReference>
<evidence type="ECO:0000313" key="4">
    <source>
        <dbReference type="EMBL" id="AZN73118.1"/>
    </source>
</evidence>
<dbReference type="PANTHER" id="PTHR43191:SF12">
    <property type="entry name" value="RRNA METHYLASE"/>
    <property type="match status" value="1"/>
</dbReference>
<protein>
    <submittedName>
        <fullName evidence="4">RNA methyltransferase</fullName>
    </submittedName>
</protein>
<dbReference type="CDD" id="cd18095">
    <property type="entry name" value="SpoU-like_rRNA-MTase"/>
    <property type="match status" value="1"/>
</dbReference>
<dbReference type="InterPro" id="IPR001537">
    <property type="entry name" value="SpoU_MeTrfase"/>
</dbReference>
<evidence type="ECO:0000256" key="1">
    <source>
        <dbReference type="ARBA" id="ARBA00022603"/>
    </source>
</evidence>
<dbReference type="EMBL" id="CP032509">
    <property type="protein sequence ID" value="AZN73118.1"/>
    <property type="molecule type" value="Genomic_DNA"/>
</dbReference>
<dbReference type="Proteomes" id="UP000268192">
    <property type="component" value="Chromosome"/>
</dbReference>
<gene>
    <name evidence="4" type="ORF">D5400_19105</name>
</gene>
<sequence length="280" mass="29791">MNASIGRRLIRIEDADDPRVAPFRNIRERDLVGREQRFVAEGTVVLNVLADVHGKPGRPSAEMLLVLENRLAGIASLLDRFPDDVPLMVVPRPVMDEITGFPMHRGVLALGRVPDPVTGASLLSAMPESALVLVAVGISNHDNMGALFRNAAAFGADALLLDGQSCDPLYRKAIRVSVGHALRVPFAREQTPEALLGKLAAENFAILTLSPRGETTIEAVASTRRMAIVVGTEGEGLPAALLSRTSSVRIRQAPGVDSLNLATAAALALHDLALKMGRLG</sequence>
<feature type="domain" description="tRNA/rRNA methyltransferase SpoU type" evidence="3">
    <location>
        <begin position="131"/>
        <end position="270"/>
    </location>
</feature>
<dbReference type="Pfam" id="PF00588">
    <property type="entry name" value="SpoU_methylase"/>
    <property type="match status" value="1"/>
</dbReference>
<keyword evidence="5" id="KW-1185">Reference proteome</keyword>
<dbReference type="SUPFAM" id="SSF55315">
    <property type="entry name" value="L30e-like"/>
    <property type="match status" value="1"/>
</dbReference>
<dbReference type="OrthoDB" id="3190829at2"/>
<dbReference type="KEGG" id="abaw:D5400_19105"/>
<dbReference type="RefSeq" id="WP_126011704.1">
    <property type="nucleotide sequence ID" value="NZ_CP032509.1"/>
</dbReference>
<dbReference type="InterPro" id="IPR029026">
    <property type="entry name" value="tRNA_m1G_MTases_N"/>
</dbReference>
<dbReference type="PANTHER" id="PTHR43191">
    <property type="entry name" value="RRNA METHYLTRANSFERASE 3"/>
    <property type="match status" value="1"/>
</dbReference>
<evidence type="ECO:0000313" key="5">
    <source>
        <dbReference type="Proteomes" id="UP000268192"/>
    </source>
</evidence>
<dbReference type="AlphaFoldDB" id="A0A3S9B817"/>
<proteinExistence type="predicted"/>
<keyword evidence="1 4" id="KW-0489">Methyltransferase</keyword>
<dbReference type="Gene3D" id="3.40.1280.10">
    <property type="match status" value="1"/>
</dbReference>
<dbReference type="InterPro" id="IPR029064">
    <property type="entry name" value="Ribosomal_eL30-like_sf"/>
</dbReference>
<evidence type="ECO:0000256" key="2">
    <source>
        <dbReference type="ARBA" id="ARBA00022679"/>
    </source>
</evidence>
<dbReference type="GO" id="GO:0003723">
    <property type="term" value="F:RNA binding"/>
    <property type="evidence" value="ECO:0007669"/>
    <property type="project" value="InterPro"/>
</dbReference>